<comment type="caution">
    <text evidence="1">The sequence shown here is derived from an EMBL/GenBank/DDBJ whole genome shotgun (WGS) entry which is preliminary data.</text>
</comment>
<protein>
    <submittedName>
        <fullName evidence="1">Uncharacterized protein</fullName>
    </submittedName>
</protein>
<sequence length="91" mass="11102">MFERIDFSPGIITYNETHNQNYMHEEDLFQVSYNQDMYVLDLGWYGNEYALMLIEQLNWSNPIWEKRTSEVLELEPIMLECVDYIKEKLLR</sequence>
<proteinExistence type="predicted"/>
<dbReference type="Proteomes" id="UP001596113">
    <property type="component" value="Unassembled WGS sequence"/>
</dbReference>
<name>A0ABW0HMN6_9BACL</name>
<accession>A0ABW0HMN6</accession>
<organism evidence="1 2">
    <name type="scientific">Cohnella soli</name>
    <dbReference type="NCBI Taxonomy" id="425005"/>
    <lineage>
        <taxon>Bacteria</taxon>
        <taxon>Bacillati</taxon>
        <taxon>Bacillota</taxon>
        <taxon>Bacilli</taxon>
        <taxon>Bacillales</taxon>
        <taxon>Paenibacillaceae</taxon>
        <taxon>Cohnella</taxon>
    </lineage>
</organism>
<dbReference type="RefSeq" id="WP_378129101.1">
    <property type="nucleotide sequence ID" value="NZ_JBHSMI010000003.1"/>
</dbReference>
<evidence type="ECO:0000313" key="2">
    <source>
        <dbReference type="Proteomes" id="UP001596113"/>
    </source>
</evidence>
<gene>
    <name evidence="1" type="ORF">ACFPOF_01990</name>
</gene>
<dbReference type="EMBL" id="JBHSMI010000003">
    <property type="protein sequence ID" value="MFC5401491.1"/>
    <property type="molecule type" value="Genomic_DNA"/>
</dbReference>
<keyword evidence="2" id="KW-1185">Reference proteome</keyword>
<reference evidence="2" key="1">
    <citation type="journal article" date="2019" name="Int. J. Syst. Evol. Microbiol.">
        <title>The Global Catalogue of Microorganisms (GCM) 10K type strain sequencing project: providing services to taxonomists for standard genome sequencing and annotation.</title>
        <authorList>
            <consortium name="The Broad Institute Genomics Platform"/>
            <consortium name="The Broad Institute Genome Sequencing Center for Infectious Disease"/>
            <person name="Wu L."/>
            <person name="Ma J."/>
        </authorList>
    </citation>
    <scope>NUCLEOTIDE SEQUENCE [LARGE SCALE GENOMIC DNA]</scope>
    <source>
        <strain evidence="2">CGMCC 1.18575</strain>
    </source>
</reference>
<evidence type="ECO:0000313" key="1">
    <source>
        <dbReference type="EMBL" id="MFC5401491.1"/>
    </source>
</evidence>